<name>A0ACA9QF78_9GLOM</name>
<feature type="non-terminal residue" evidence="1">
    <location>
        <position position="270"/>
    </location>
</feature>
<protein>
    <submittedName>
        <fullName evidence="1">15034_t:CDS:1</fullName>
    </submittedName>
</protein>
<feature type="non-terminal residue" evidence="1">
    <location>
        <position position="1"/>
    </location>
</feature>
<gene>
    <name evidence="1" type="ORF">ACOLOM_LOCUS12443</name>
</gene>
<dbReference type="EMBL" id="CAJVPT010050446">
    <property type="protein sequence ID" value="CAG8745984.1"/>
    <property type="molecule type" value="Genomic_DNA"/>
</dbReference>
<accession>A0ACA9QF78</accession>
<organism evidence="1 2">
    <name type="scientific">Acaulospora colombiana</name>
    <dbReference type="NCBI Taxonomy" id="27376"/>
    <lineage>
        <taxon>Eukaryota</taxon>
        <taxon>Fungi</taxon>
        <taxon>Fungi incertae sedis</taxon>
        <taxon>Mucoromycota</taxon>
        <taxon>Glomeromycotina</taxon>
        <taxon>Glomeromycetes</taxon>
        <taxon>Diversisporales</taxon>
        <taxon>Acaulosporaceae</taxon>
        <taxon>Acaulospora</taxon>
    </lineage>
</organism>
<dbReference type="Proteomes" id="UP000789525">
    <property type="component" value="Unassembled WGS sequence"/>
</dbReference>
<sequence length="270" mass="30844">SYESSLLSSPQSRTAVVTCTYQVTLEDIETLQDLQLLAFSTRISLAISNTFATLGFILPYMQDREVEHSYPYFSHWTLPSLIYLEITGSFLSPPLGYEEDVARFLRKVGSNLRGLVLDVHAIPQPNADPVSLPSSIWTHFVRLETVCIKLSAIDLVPFSIMSNISEMESRGFWDASQIAQTSTKPCRQISTRLSIYSFRLPFLRDDTAREVINELHAYISTDECRERMEWDSRNLLCYYMWPLESEEKEDEAEFTDGDDGSETDSSNEVE</sequence>
<comment type="caution">
    <text evidence="1">The sequence shown here is derived from an EMBL/GenBank/DDBJ whole genome shotgun (WGS) entry which is preliminary data.</text>
</comment>
<keyword evidence="2" id="KW-1185">Reference proteome</keyword>
<evidence type="ECO:0000313" key="1">
    <source>
        <dbReference type="EMBL" id="CAG8745984.1"/>
    </source>
</evidence>
<reference evidence="1" key="1">
    <citation type="submission" date="2021-06" db="EMBL/GenBank/DDBJ databases">
        <authorList>
            <person name="Kallberg Y."/>
            <person name="Tangrot J."/>
            <person name="Rosling A."/>
        </authorList>
    </citation>
    <scope>NUCLEOTIDE SEQUENCE</scope>
    <source>
        <strain evidence="1">CL356</strain>
    </source>
</reference>
<proteinExistence type="predicted"/>
<evidence type="ECO:0000313" key="2">
    <source>
        <dbReference type="Proteomes" id="UP000789525"/>
    </source>
</evidence>